<dbReference type="AlphaFoldDB" id="A0A8H6NA79"/>
<sequence>MHISAALFLLSATGTLARPALDSSTWKAILDATNDNSGGNSVGGQQSANPTPGANPVGGQNWAKRDADPEDLLELLGPIAGLFPYLPDQKPDAPWQRDWKKKKSPHDHLFDVERRLDARDNQDAVNGQLPVSLPPPTDDGLTETAPEPQLQSRFLRPIMDSFRDAIEEAIRESRKNLPTSPKAEQTPDSSGGDVPSQTAPKNNPLTKAIPQLQGRSVPLNINLREIFKKLQEAIEKMKPPQQDKASASQLQSRSEVSDILKRLREAIEKMKPPQQDHASASKRDVSWQLAPGPIAPETKKSPPGSGDGLGKAHSSTGGPQQGPPPGNSQSKGGDGSPERNQGPPPNAGNQGPSCPAQKRDLDEKEIARAIVKEFLDAGYTAEDITHDLTVMPAPVEKREESDALGRWEKPFRGIREELLAEGYTHEEIDQMIGWTPSPSEGKDGIQW</sequence>
<comment type="caution">
    <text evidence="3">The sequence shown here is derived from an EMBL/GenBank/DDBJ whole genome shotgun (WGS) entry which is preliminary data.</text>
</comment>
<feature type="chain" id="PRO_5034884921" description="Peroxin-14" evidence="2">
    <location>
        <begin position="18"/>
        <end position="447"/>
    </location>
</feature>
<evidence type="ECO:0008006" key="5">
    <source>
        <dbReference type="Google" id="ProtNLM"/>
    </source>
</evidence>
<feature type="compositionally biased region" description="Polar residues" evidence="1">
    <location>
        <begin position="176"/>
        <end position="205"/>
    </location>
</feature>
<feature type="region of interest" description="Disordered" evidence="1">
    <location>
        <begin position="116"/>
        <end position="156"/>
    </location>
</feature>
<evidence type="ECO:0000256" key="2">
    <source>
        <dbReference type="SAM" id="SignalP"/>
    </source>
</evidence>
<feature type="region of interest" description="Disordered" evidence="1">
    <location>
        <begin position="236"/>
        <end position="256"/>
    </location>
</feature>
<keyword evidence="2" id="KW-0732">Signal</keyword>
<feature type="compositionally biased region" description="Polar residues" evidence="1">
    <location>
        <begin position="243"/>
        <end position="254"/>
    </location>
</feature>
<evidence type="ECO:0000313" key="4">
    <source>
        <dbReference type="Proteomes" id="UP000639643"/>
    </source>
</evidence>
<evidence type="ECO:0000313" key="3">
    <source>
        <dbReference type="EMBL" id="KAF6825934.1"/>
    </source>
</evidence>
<feature type="region of interest" description="Disordered" evidence="1">
    <location>
        <begin position="37"/>
        <end position="64"/>
    </location>
</feature>
<organism evidence="3 4">
    <name type="scientific">Colletotrichum musicola</name>
    <dbReference type="NCBI Taxonomy" id="2175873"/>
    <lineage>
        <taxon>Eukaryota</taxon>
        <taxon>Fungi</taxon>
        <taxon>Dikarya</taxon>
        <taxon>Ascomycota</taxon>
        <taxon>Pezizomycotina</taxon>
        <taxon>Sordariomycetes</taxon>
        <taxon>Hypocreomycetidae</taxon>
        <taxon>Glomerellales</taxon>
        <taxon>Glomerellaceae</taxon>
        <taxon>Colletotrichum</taxon>
        <taxon>Colletotrichum orchidearum species complex</taxon>
    </lineage>
</organism>
<feature type="signal peptide" evidence="2">
    <location>
        <begin position="1"/>
        <end position="17"/>
    </location>
</feature>
<feature type="region of interest" description="Disordered" evidence="1">
    <location>
        <begin position="172"/>
        <end position="211"/>
    </location>
</feature>
<dbReference type="EMBL" id="WIGM01000415">
    <property type="protein sequence ID" value="KAF6825934.1"/>
    <property type="molecule type" value="Genomic_DNA"/>
</dbReference>
<feature type="region of interest" description="Disordered" evidence="1">
    <location>
        <begin position="269"/>
        <end position="362"/>
    </location>
</feature>
<dbReference type="Proteomes" id="UP000639643">
    <property type="component" value="Unassembled WGS sequence"/>
</dbReference>
<name>A0A8H6NA79_9PEZI</name>
<keyword evidence="4" id="KW-1185">Reference proteome</keyword>
<feature type="compositionally biased region" description="Low complexity" evidence="1">
    <location>
        <begin position="37"/>
        <end position="49"/>
    </location>
</feature>
<evidence type="ECO:0000256" key="1">
    <source>
        <dbReference type="SAM" id="MobiDB-lite"/>
    </source>
</evidence>
<protein>
    <recommendedName>
        <fullName evidence="5">Peroxin-14</fullName>
    </recommendedName>
</protein>
<reference evidence="3" key="1">
    <citation type="journal article" date="2020" name="Phytopathology">
        <title>Genome Sequence Resources of Colletotrichum truncatum, C. plurivorum, C. musicola, and C. sojae: Four Species Pathogenic to Soybean (Glycine max).</title>
        <authorList>
            <person name="Rogerio F."/>
            <person name="Boufleur T.R."/>
            <person name="Ciampi-Guillardi M."/>
            <person name="Sukno S.A."/>
            <person name="Thon M.R."/>
            <person name="Massola Junior N.S."/>
            <person name="Baroncelli R."/>
        </authorList>
    </citation>
    <scope>NUCLEOTIDE SEQUENCE</scope>
    <source>
        <strain evidence="3">LFN0074</strain>
    </source>
</reference>
<gene>
    <name evidence="3" type="ORF">CMUS01_09629</name>
</gene>
<proteinExistence type="predicted"/>
<accession>A0A8H6NA79</accession>